<keyword evidence="6 8" id="KW-1133">Transmembrane helix</keyword>
<sequence>MIEKISKKIAILINRTDPAQTSSVAVLTYSISVTINFIVVLMFSILFGYLLGKLADTMMALFSFMILRAFSGGYHFKSLDGCAVVTVAIMSIIPHIPMTPIVTIALTAISMILVLLLSPNNVYDEVRIPKEKHLFLKVISLLIICFNFILYSPILSLSFFVQSILLLPKKEVTS</sequence>
<dbReference type="GO" id="GO:0006508">
    <property type="term" value="P:proteolysis"/>
    <property type="evidence" value="ECO:0007669"/>
    <property type="project" value="UniProtKB-KW"/>
</dbReference>
<feature type="transmembrane region" description="Helical" evidence="8">
    <location>
        <begin position="26"/>
        <end position="51"/>
    </location>
</feature>
<feature type="transmembrane region" description="Helical" evidence="8">
    <location>
        <begin position="138"/>
        <end position="161"/>
    </location>
</feature>
<evidence type="ECO:0000256" key="7">
    <source>
        <dbReference type="ARBA" id="ARBA00023136"/>
    </source>
</evidence>
<dbReference type="GO" id="GO:0008233">
    <property type="term" value="F:peptidase activity"/>
    <property type="evidence" value="ECO:0007669"/>
    <property type="project" value="UniProtKB-KW"/>
</dbReference>
<keyword evidence="5" id="KW-0378">Hydrolase</keyword>
<dbReference type="GO" id="GO:0016020">
    <property type="term" value="C:membrane"/>
    <property type="evidence" value="ECO:0007669"/>
    <property type="project" value="InterPro"/>
</dbReference>
<dbReference type="SMART" id="SM00793">
    <property type="entry name" value="AgrB"/>
    <property type="match status" value="1"/>
</dbReference>
<proteinExistence type="predicted"/>
<dbReference type="InterPro" id="IPR006741">
    <property type="entry name" value="AgrB"/>
</dbReference>
<feature type="transmembrane region" description="Helical" evidence="8">
    <location>
        <begin position="96"/>
        <end position="117"/>
    </location>
</feature>
<reference evidence="9" key="1">
    <citation type="submission" date="2015-03" db="EMBL/GenBank/DDBJ databases">
        <title>MIGS Cultured Bacterial/Archaeal sample from Brevibacillus laterosporus.</title>
        <authorList>
            <person name="Zeng D."/>
            <person name="Zhu L."/>
            <person name="Dong G."/>
            <person name="Ye W."/>
            <person name="Ren D."/>
            <person name="Wu L."/>
            <person name="Xu J."/>
            <person name="Li G."/>
            <person name="Guo L."/>
        </authorList>
    </citation>
    <scope>NUCLEOTIDE SEQUENCE</scope>
    <source>
        <strain evidence="9">B9</strain>
    </source>
</reference>
<evidence type="ECO:0000256" key="4">
    <source>
        <dbReference type="ARBA" id="ARBA00022692"/>
    </source>
</evidence>
<protein>
    <submittedName>
        <fullName evidence="9">Accessory gene regulator AgrB</fullName>
    </submittedName>
</protein>
<keyword evidence="2" id="KW-0673">Quorum sensing</keyword>
<dbReference type="AlphaFoldDB" id="A0A0F6XYV2"/>
<dbReference type="EMBL" id="CP011074">
    <property type="protein sequence ID" value="AKF92671.1"/>
    <property type="molecule type" value="Genomic_DNA"/>
</dbReference>
<dbReference type="Pfam" id="PF04647">
    <property type="entry name" value="AgrB"/>
    <property type="match status" value="1"/>
</dbReference>
<organism evidence="9">
    <name type="scientific">Brevibacillus laterosporus</name>
    <name type="common">Bacillus laterosporus</name>
    <dbReference type="NCBI Taxonomy" id="1465"/>
    <lineage>
        <taxon>Bacteria</taxon>
        <taxon>Bacillati</taxon>
        <taxon>Bacillota</taxon>
        <taxon>Bacilli</taxon>
        <taxon>Bacillales</taxon>
        <taxon>Paenibacillaceae</taxon>
        <taxon>Brevibacillus</taxon>
    </lineage>
</organism>
<accession>A0A0F6XYV2</accession>
<evidence type="ECO:0000256" key="2">
    <source>
        <dbReference type="ARBA" id="ARBA00022654"/>
    </source>
</evidence>
<keyword evidence="4 8" id="KW-0812">Transmembrane</keyword>
<evidence type="ECO:0000256" key="6">
    <source>
        <dbReference type="ARBA" id="ARBA00022989"/>
    </source>
</evidence>
<evidence type="ECO:0000256" key="1">
    <source>
        <dbReference type="ARBA" id="ARBA00022475"/>
    </source>
</evidence>
<evidence type="ECO:0000256" key="3">
    <source>
        <dbReference type="ARBA" id="ARBA00022670"/>
    </source>
</evidence>
<dbReference type="RefSeq" id="WP_031411291.1">
    <property type="nucleotide sequence ID" value="NZ_CP011074.1"/>
</dbReference>
<evidence type="ECO:0000256" key="8">
    <source>
        <dbReference type="SAM" id="Phobius"/>
    </source>
</evidence>
<dbReference type="GO" id="GO:0009372">
    <property type="term" value="P:quorum sensing"/>
    <property type="evidence" value="ECO:0007669"/>
    <property type="project" value="UniProtKB-KW"/>
</dbReference>
<evidence type="ECO:0000256" key="5">
    <source>
        <dbReference type="ARBA" id="ARBA00022801"/>
    </source>
</evidence>
<keyword evidence="7 8" id="KW-0472">Membrane</keyword>
<name>A0A0F6XYV2_BRELA</name>
<keyword evidence="1" id="KW-1003">Cell membrane</keyword>
<evidence type="ECO:0000313" key="9">
    <source>
        <dbReference type="EMBL" id="AKF92671.1"/>
    </source>
</evidence>
<gene>
    <name evidence="9" type="ORF">EX87_02495</name>
</gene>
<keyword evidence="3" id="KW-0645">Protease</keyword>